<dbReference type="OrthoDB" id="9803238at2"/>
<dbReference type="EMBL" id="RQIS01000003">
    <property type="protein sequence ID" value="RQH08345.1"/>
    <property type="molecule type" value="Genomic_DNA"/>
</dbReference>
<organism evidence="12 13">
    <name type="scientific">Paraburkholderia dinghuensis</name>
    <dbReference type="NCBI Taxonomy" id="2305225"/>
    <lineage>
        <taxon>Bacteria</taxon>
        <taxon>Pseudomonadati</taxon>
        <taxon>Pseudomonadota</taxon>
        <taxon>Betaproteobacteria</taxon>
        <taxon>Burkholderiales</taxon>
        <taxon>Burkholderiaceae</taxon>
        <taxon>Paraburkholderia</taxon>
    </lineage>
</organism>
<feature type="binding site" evidence="9">
    <location>
        <position position="212"/>
    </location>
    <ligand>
        <name>substrate</name>
    </ligand>
</feature>
<keyword evidence="6 8" id="KW-0520">NAD</keyword>
<comment type="pathway">
    <text evidence="1">Nucleotide-sugar biosynthesis; UDP-alpha-D-glucuronate biosynthesis; UDP-alpha-D-glucuronate from UDP-alpha-D-glucose: step 1/1.</text>
</comment>
<feature type="binding site" evidence="9">
    <location>
        <position position="329"/>
    </location>
    <ligand>
        <name>substrate</name>
    </ligand>
</feature>
<proteinExistence type="inferred from homology"/>
<dbReference type="InterPro" id="IPR014026">
    <property type="entry name" value="UDP-Glc/GDP-Man_DH_dimer"/>
</dbReference>
<dbReference type="PROSITE" id="PS51257">
    <property type="entry name" value="PROKAR_LIPOPROTEIN"/>
    <property type="match status" value="1"/>
</dbReference>
<dbReference type="SUPFAM" id="SSF48179">
    <property type="entry name" value="6-phosphogluconate dehydrogenase C-terminal domain-like"/>
    <property type="match status" value="1"/>
</dbReference>
<dbReference type="GO" id="GO:0003979">
    <property type="term" value="F:UDP-glucose 6-dehydrogenase activity"/>
    <property type="evidence" value="ECO:0007669"/>
    <property type="project" value="UniProtKB-EC"/>
</dbReference>
<keyword evidence="13" id="KW-1185">Reference proteome</keyword>
<evidence type="ECO:0000256" key="10">
    <source>
        <dbReference type="PIRSR" id="PIRSR500134-3"/>
    </source>
</evidence>
<feature type="binding site" evidence="10">
    <location>
        <position position="336"/>
    </location>
    <ligand>
        <name>NAD(+)</name>
        <dbReference type="ChEBI" id="CHEBI:57540"/>
    </ligand>
</feature>
<dbReference type="PANTHER" id="PTHR43750:SF3">
    <property type="entry name" value="UDP-GLUCOSE 6-DEHYDROGENASE TUAD"/>
    <property type="match status" value="1"/>
</dbReference>
<dbReference type="Pfam" id="PF03721">
    <property type="entry name" value="UDPG_MGDP_dh_N"/>
    <property type="match status" value="1"/>
</dbReference>
<comment type="catalytic activity">
    <reaction evidence="7 8">
        <text>UDP-alpha-D-glucose + 2 NAD(+) + H2O = UDP-alpha-D-glucuronate + 2 NADH + 3 H(+)</text>
        <dbReference type="Rhea" id="RHEA:23596"/>
        <dbReference type="ChEBI" id="CHEBI:15377"/>
        <dbReference type="ChEBI" id="CHEBI:15378"/>
        <dbReference type="ChEBI" id="CHEBI:57540"/>
        <dbReference type="ChEBI" id="CHEBI:57945"/>
        <dbReference type="ChEBI" id="CHEBI:58052"/>
        <dbReference type="ChEBI" id="CHEBI:58885"/>
        <dbReference type="EC" id="1.1.1.22"/>
    </reaction>
</comment>
<dbReference type="PANTHER" id="PTHR43750">
    <property type="entry name" value="UDP-GLUCOSE 6-DEHYDROGENASE TUAD"/>
    <property type="match status" value="1"/>
</dbReference>
<accession>A0A3N6N1M3</accession>
<evidence type="ECO:0000256" key="1">
    <source>
        <dbReference type="ARBA" id="ARBA00004701"/>
    </source>
</evidence>
<dbReference type="GO" id="GO:0006065">
    <property type="term" value="P:UDP-glucuronate biosynthetic process"/>
    <property type="evidence" value="ECO:0007669"/>
    <property type="project" value="UniProtKB-UniPathway"/>
</dbReference>
<dbReference type="PIRSF" id="PIRSF500134">
    <property type="entry name" value="UDPglc_DH_bac"/>
    <property type="match status" value="1"/>
</dbReference>
<evidence type="ECO:0000256" key="7">
    <source>
        <dbReference type="ARBA" id="ARBA00047473"/>
    </source>
</evidence>
<name>A0A3N6N1M3_9BURK</name>
<dbReference type="InterPro" id="IPR001732">
    <property type="entry name" value="UDP-Glc/GDP-Man_DH_N"/>
</dbReference>
<dbReference type="InterPro" id="IPR008927">
    <property type="entry name" value="6-PGluconate_DH-like_C_sf"/>
</dbReference>
<comment type="similarity">
    <text evidence="2 8">Belongs to the UDP-glucose/GDP-mannose dehydrogenase family.</text>
</comment>
<dbReference type="UniPathway" id="UPA00038">
    <property type="reaction ID" value="UER00491"/>
</dbReference>
<sequence>MGLRDERPIMKICVQGLWHLGSVTAACCASVGHDVVGLDADEQTINDLRSGKAPLFEPGLDALLSDGLNSGRLRFTTDIESAVGDIDVLWVAFDTPVDDNDKADVDFVLEQIKSVLPALRSKAVVLVSSQMPVGSMRILEQFATETQHDKQFAFAYSPENLRLGKAIDVFLKPDRIVVGTNVSEARVVLEGLVAPITDKVEWMSIASAEMTKHAINAFLAISVTFANEIASICEAVGADATEVARGLKTEARIGPKAYVSPGGPFAGGTLARDIEFLGLASKASGLTTPLLSSVRASNDEHKNWVRRKLLGRFPSLEGITVAIWGLTYKPGTDTLRRSLAVELCDWLIAQGAVVHVHDPVVRELPARWEGRVSSFANAGDAVKRVDALVVGTEWPMFREAGAKLQAYAKPELLVIDANRHLESSLTSLTTVEYVAVGTSSHGH</sequence>
<dbReference type="PIRSF" id="PIRSF000124">
    <property type="entry name" value="UDPglc_GDPman_dh"/>
    <property type="match status" value="1"/>
</dbReference>
<feature type="binding site" evidence="10">
    <location>
        <position position="39"/>
    </location>
    <ligand>
        <name>NAD(+)</name>
        <dbReference type="ChEBI" id="CHEBI:57540"/>
    </ligand>
</feature>
<dbReference type="InterPro" id="IPR014027">
    <property type="entry name" value="UDP-Glc/GDP-Man_DH_C"/>
</dbReference>
<dbReference type="InterPro" id="IPR036220">
    <property type="entry name" value="UDP-Glc/GDP-Man_DH_C_sf"/>
</dbReference>
<dbReference type="GO" id="GO:0051287">
    <property type="term" value="F:NAD binding"/>
    <property type="evidence" value="ECO:0007669"/>
    <property type="project" value="InterPro"/>
</dbReference>
<dbReference type="InterPro" id="IPR017476">
    <property type="entry name" value="UDP-Glc/GDP-Man"/>
</dbReference>
<dbReference type="EC" id="1.1.1.22" evidence="3 8"/>
<evidence type="ECO:0000256" key="2">
    <source>
        <dbReference type="ARBA" id="ARBA00006601"/>
    </source>
</evidence>
<dbReference type="Pfam" id="PF00984">
    <property type="entry name" value="UDPG_MGDP_dh"/>
    <property type="match status" value="1"/>
</dbReference>
<dbReference type="Gene3D" id="1.20.5.100">
    <property type="entry name" value="Cytochrome c1, transmembrane anchor, C-terminal"/>
    <property type="match status" value="1"/>
</dbReference>
<feature type="binding site" evidence="10">
    <location>
        <position position="95"/>
    </location>
    <ligand>
        <name>NAD(+)</name>
        <dbReference type="ChEBI" id="CHEBI:57540"/>
    </ligand>
</feature>
<gene>
    <name evidence="12" type="ORF">D1Y85_04820</name>
</gene>
<evidence type="ECO:0000256" key="5">
    <source>
        <dbReference type="ARBA" id="ARBA00023002"/>
    </source>
</evidence>
<keyword evidence="5 8" id="KW-0560">Oxidoreductase</keyword>
<reference evidence="12 13" key="1">
    <citation type="submission" date="2018-11" db="EMBL/GenBank/DDBJ databases">
        <title>Paraburkholderia sp. DHOA04, isolated from soil.</title>
        <authorList>
            <person name="Gao Z.-H."/>
            <person name="Qiu L.-H."/>
            <person name="Fu J.-C."/>
        </authorList>
    </citation>
    <scope>NUCLEOTIDE SEQUENCE [LARGE SCALE GENOMIC DNA]</scope>
    <source>
        <strain evidence="12 13">DHOA04</strain>
    </source>
</reference>
<evidence type="ECO:0000256" key="9">
    <source>
        <dbReference type="PIRSR" id="PIRSR500134-2"/>
    </source>
</evidence>
<dbReference type="Pfam" id="PF03720">
    <property type="entry name" value="UDPG_MGDP_dh_C"/>
    <property type="match status" value="1"/>
</dbReference>
<dbReference type="SUPFAM" id="SSF51735">
    <property type="entry name" value="NAD(P)-binding Rossmann-fold domains"/>
    <property type="match status" value="1"/>
</dbReference>
<feature type="domain" description="UDP-glucose/GDP-mannose dehydrogenase C-terminal" evidence="11">
    <location>
        <begin position="322"/>
        <end position="423"/>
    </location>
</feature>
<dbReference type="NCBIfam" id="TIGR03026">
    <property type="entry name" value="NDP-sugDHase"/>
    <property type="match status" value="1"/>
</dbReference>
<evidence type="ECO:0000313" key="12">
    <source>
        <dbReference type="EMBL" id="RQH08345.1"/>
    </source>
</evidence>
<dbReference type="Gene3D" id="3.40.50.720">
    <property type="entry name" value="NAD(P)-binding Rossmann-like Domain"/>
    <property type="match status" value="2"/>
</dbReference>
<evidence type="ECO:0000256" key="3">
    <source>
        <dbReference type="ARBA" id="ARBA00012954"/>
    </source>
</evidence>
<dbReference type="InterPro" id="IPR036291">
    <property type="entry name" value="NAD(P)-bd_dom_sf"/>
</dbReference>
<comment type="caution">
    <text evidence="12">The sequence shown here is derived from an EMBL/GenBank/DDBJ whole genome shotgun (WGS) entry which is preliminary data.</text>
</comment>
<evidence type="ECO:0000256" key="4">
    <source>
        <dbReference type="ARBA" id="ARBA00015132"/>
    </source>
</evidence>
<dbReference type="Proteomes" id="UP000272778">
    <property type="component" value="Unassembled WGS sequence"/>
</dbReference>
<dbReference type="SMART" id="SM00984">
    <property type="entry name" value="UDPG_MGDP_dh_C"/>
    <property type="match status" value="1"/>
</dbReference>
<evidence type="ECO:0000259" key="11">
    <source>
        <dbReference type="SMART" id="SM00984"/>
    </source>
</evidence>
<dbReference type="SUPFAM" id="SSF52413">
    <property type="entry name" value="UDP-glucose/GDP-mannose dehydrogenase C-terminal domain"/>
    <property type="match status" value="1"/>
</dbReference>
<dbReference type="InterPro" id="IPR028357">
    <property type="entry name" value="UDPglc_DH_bac"/>
</dbReference>
<dbReference type="GO" id="GO:0000271">
    <property type="term" value="P:polysaccharide biosynthetic process"/>
    <property type="evidence" value="ECO:0007669"/>
    <property type="project" value="InterPro"/>
</dbReference>
<evidence type="ECO:0000256" key="6">
    <source>
        <dbReference type="ARBA" id="ARBA00023027"/>
    </source>
</evidence>
<protein>
    <recommendedName>
        <fullName evidence="4 8">UDP-glucose 6-dehydrogenase</fullName>
        <ecNumber evidence="3 8">1.1.1.22</ecNumber>
    </recommendedName>
</protein>
<feature type="binding site" evidence="9">
    <location>
        <begin position="258"/>
        <end position="262"/>
    </location>
    <ligand>
        <name>substrate</name>
    </ligand>
</feature>
<evidence type="ECO:0000313" key="13">
    <source>
        <dbReference type="Proteomes" id="UP000272778"/>
    </source>
</evidence>
<evidence type="ECO:0000256" key="8">
    <source>
        <dbReference type="PIRNR" id="PIRNR000124"/>
    </source>
</evidence>
<dbReference type="AlphaFoldDB" id="A0A3N6N1M3"/>